<name>A0A367FVA6_9FIRM</name>
<accession>A0A367FVA6</accession>
<organism evidence="1 2">
    <name type="scientific">Blautia obeum</name>
    <dbReference type="NCBI Taxonomy" id="40520"/>
    <lineage>
        <taxon>Bacteria</taxon>
        <taxon>Bacillati</taxon>
        <taxon>Bacillota</taxon>
        <taxon>Clostridia</taxon>
        <taxon>Lachnospirales</taxon>
        <taxon>Lachnospiraceae</taxon>
        <taxon>Blautia</taxon>
    </lineage>
</organism>
<sequence>MQMTCEKFESVMGYHCSPVLMGMKPANLVSFSKEKMPELPEIISDYEESLEREGIRMEIICGCRKHYLLLVYRPDMLQEYLKQDEARKLLLQDGYNIDSSLDEMIARLKERFFHKTEFPHEIGLFLGYPIEDVKGFRKFGGSGCKMCGYWKVYDDVEQARRIFDSYDKCREFTAAQIRAGYSILQVVGMKHLCTSQMCV</sequence>
<comment type="caution">
    <text evidence="1">The sequence shown here is derived from an EMBL/GenBank/DDBJ whole genome shotgun (WGS) entry which is preliminary data.</text>
</comment>
<dbReference type="Proteomes" id="UP000253208">
    <property type="component" value="Unassembled WGS sequence"/>
</dbReference>
<proteinExistence type="predicted"/>
<dbReference type="EMBL" id="PSQG01000025">
    <property type="protein sequence ID" value="RCH42198.1"/>
    <property type="molecule type" value="Genomic_DNA"/>
</dbReference>
<evidence type="ECO:0000313" key="1">
    <source>
        <dbReference type="EMBL" id="RCH42198.1"/>
    </source>
</evidence>
<dbReference type="Pfam" id="PF12672">
    <property type="entry name" value="DUF3793"/>
    <property type="match status" value="1"/>
</dbReference>
<evidence type="ECO:0000313" key="2">
    <source>
        <dbReference type="Proteomes" id="UP000253208"/>
    </source>
</evidence>
<protein>
    <submittedName>
        <fullName evidence="1">DUF3793 domain-containing protein</fullName>
    </submittedName>
</protein>
<dbReference type="AlphaFoldDB" id="A0A367FVA6"/>
<reference evidence="1 2" key="1">
    <citation type="submission" date="2018-02" db="EMBL/GenBank/DDBJ databases">
        <title>Complete genome sequencing of Faecalibacterium prausnitzii strains isolated from the human gut.</title>
        <authorList>
            <person name="Fitzgerald B.C."/>
            <person name="Shkoporov A.N."/>
            <person name="Ross P.R."/>
            <person name="Hill C."/>
        </authorList>
    </citation>
    <scope>NUCLEOTIDE SEQUENCE [LARGE SCALE GENOMIC DNA]</scope>
    <source>
        <strain evidence="1 2">APC942/31-1</strain>
    </source>
</reference>
<dbReference type="InterPro" id="IPR024523">
    <property type="entry name" value="DUF3793"/>
</dbReference>
<gene>
    <name evidence="1" type="ORF">C4886_14870</name>
</gene>